<keyword evidence="2" id="KW-0597">Phosphoprotein</keyword>
<dbReference type="SUPFAM" id="SSF47226">
    <property type="entry name" value="Histidine-containing phosphotransfer domain, HPT domain"/>
    <property type="match status" value="1"/>
</dbReference>
<comment type="caution">
    <text evidence="4">The sequence shown here is derived from an EMBL/GenBank/DDBJ whole genome shotgun (WGS) entry which is preliminary data.</text>
</comment>
<dbReference type="PANTHER" id="PTHR28242">
    <property type="entry name" value="PHOSPHORELAY INTERMEDIATE PROTEIN YPD1"/>
    <property type="match status" value="1"/>
</dbReference>
<name>A0A9E5MMS6_9GAMM</name>
<evidence type="ECO:0000256" key="1">
    <source>
        <dbReference type="ARBA" id="ARBA00023012"/>
    </source>
</evidence>
<dbReference type="GO" id="GO:0009927">
    <property type="term" value="F:histidine phosphotransfer kinase activity"/>
    <property type="evidence" value="ECO:0007669"/>
    <property type="project" value="InterPro"/>
</dbReference>
<evidence type="ECO:0000256" key="2">
    <source>
        <dbReference type="PROSITE-ProRule" id="PRU00110"/>
    </source>
</evidence>
<accession>A0A9E5MMS6</accession>
<dbReference type="PROSITE" id="PS50894">
    <property type="entry name" value="HPT"/>
    <property type="match status" value="1"/>
</dbReference>
<feature type="modified residue" description="Phosphohistidine" evidence="2">
    <location>
        <position position="56"/>
    </location>
</feature>
<dbReference type="InterPro" id="IPR008207">
    <property type="entry name" value="Sig_transdc_His_kin_Hpt_dom"/>
</dbReference>
<dbReference type="EMBL" id="JAAONZ010000014">
    <property type="protein sequence ID" value="NHO67118.1"/>
    <property type="molecule type" value="Genomic_DNA"/>
</dbReference>
<gene>
    <name evidence="4" type="ORF">G8770_16340</name>
</gene>
<organism evidence="4 5">
    <name type="scientific">Pseudomaricurvus hydrocarbonicus</name>
    <dbReference type="NCBI Taxonomy" id="1470433"/>
    <lineage>
        <taxon>Bacteria</taxon>
        <taxon>Pseudomonadati</taxon>
        <taxon>Pseudomonadota</taxon>
        <taxon>Gammaproteobacteria</taxon>
        <taxon>Cellvibrionales</taxon>
        <taxon>Cellvibrionaceae</taxon>
        <taxon>Pseudomaricurvus</taxon>
    </lineage>
</organism>
<dbReference type="Proteomes" id="UP000787472">
    <property type="component" value="Unassembled WGS sequence"/>
</dbReference>
<evidence type="ECO:0000313" key="4">
    <source>
        <dbReference type="EMBL" id="NHO67118.1"/>
    </source>
</evidence>
<dbReference type="RefSeq" id="WP_167189201.1">
    <property type="nucleotide sequence ID" value="NZ_JAAONZ010000014.1"/>
</dbReference>
<protein>
    <submittedName>
        <fullName evidence="4">Hpt domain-containing protein</fullName>
    </submittedName>
</protein>
<dbReference type="SMART" id="SM00073">
    <property type="entry name" value="HPT"/>
    <property type="match status" value="1"/>
</dbReference>
<dbReference type="Pfam" id="PF01627">
    <property type="entry name" value="Hpt"/>
    <property type="match status" value="1"/>
</dbReference>
<evidence type="ECO:0000259" key="3">
    <source>
        <dbReference type="PROSITE" id="PS50894"/>
    </source>
</evidence>
<dbReference type="InterPro" id="IPR045871">
    <property type="entry name" value="AHP1-5/YPD1"/>
</dbReference>
<keyword evidence="5" id="KW-1185">Reference proteome</keyword>
<reference evidence="4" key="1">
    <citation type="submission" date="2020-03" db="EMBL/GenBank/DDBJ databases">
        <authorList>
            <person name="Guo F."/>
        </authorList>
    </citation>
    <scope>NUCLEOTIDE SEQUENCE</scope>
    <source>
        <strain evidence="4">JCM 30134</strain>
    </source>
</reference>
<feature type="domain" description="HPt" evidence="3">
    <location>
        <begin position="17"/>
        <end position="110"/>
    </location>
</feature>
<sequence length="110" mass="12439">MNESVDTDTLSMLKEVMEDDFQLLVSTFLDDAQLRIPQLFEEFNAGDGEMLRQTAHSLKGSSSNLGAVRLSELCFQVEHRAKENQLDGLEDVLYQVKAEFDQVRSILEGL</sequence>
<dbReference type="GO" id="GO:0000160">
    <property type="term" value="P:phosphorelay signal transduction system"/>
    <property type="evidence" value="ECO:0007669"/>
    <property type="project" value="UniProtKB-KW"/>
</dbReference>
<keyword evidence="1" id="KW-0902">Two-component regulatory system</keyword>
<dbReference type="GO" id="GO:0005737">
    <property type="term" value="C:cytoplasm"/>
    <property type="evidence" value="ECO:0007669"/>
    <property type="project" value="TreeGrafter"/>
</dbReference>
<dbReference type="InterPro" id="IPR036641">
    <property type="entry name" value="HPT_dom_sf"/>
</dbReference>
<dbReference type="AlphaFoldDB" id="A0A9E5MMS6"/>
<dbReference type="CDD" id="cd00088">
    <property type="entry name" value="HPT"/>
    <property type="match status" value="1"/>
</dbReference>
<proteinExistence type="predicted"/>
<dbReference type="GO" id="GO:0043424">
    <property type="term" value="F:protein histidine kinase binding"/>
    <property type="evidence" value="ECO:0007669"/>
    <property type="project" value="InterPro"/>
</dbReference>
<dbReference type="PANTHER" id="PTHR28242:SF52">
    <property type="entry name" value="PHOSPHORELAY INTERMEDIATE PROTEIN YPD1"/>
    <property type="match status" value="1"/>
</dbReference>
<evidence type="ECO:0000313" key="5">
    <source>
        <dbReference type="Proteomes" id="UP000787472"/>
    </source>
</evidence>
<dbReference type="Gene3D" id="1.20.120.160">
    <property type="entry name" value="HPT domain"/>
    <property type="match status" value="1"/>
</dbReference>